<protein>
    <submittedName>
        <fullName evidence="3">Integrase catalytic domain-containing protein</fullName>
    </submittedName>
</protein>
<feature type="domain" description="Integrase catalytic" evidence="1">
    <location>
        <begin position="1"/>
        <end position="66"/>
    </location>
</feature>
<dbReference type="AlphaFoldDB" id="A0A5S6QY47"/>
<organism evidence="2 3">
    <name type="scientific">Trichuris muris</name>
    <name type="common">Mouse whipworm</name>
    <dbReference type="NCBI Taxonomy" id="70415"/>
    <lineage>
        <taxon>Eukaryota</taxon>
        <taxon>Metazoa</taxon>
        <taxon>Ecdysozoa</taxon>
        <taxon>Nematoda</taxon>
        <taxon>Enoplea</taxon>
        <taxon>Dorylaimia</taxon>
        <taxon>Trichinellida</taxon>
        <taxon>Trichuridae</taxon>
        <taxon>Trichuris</taxon>
    </lineage>
</organism>
<dbReference type="InterPro" id="IPR012337">
    <property type="entry name" value="RNaseH-like_sf"/>
</dbReference>
<dbReference type="GO" id="GO:0015074">
    <property type="term" value="P:DNA integration"/>
    <property type="evidence" value="ECO:0007669"/>
    <property type="project" value="InterPro"/>
</dbReference>
<evidence type="ECO:0000313" key="3">
    <source>
        <dbReference type="WBParaSite" id="TMUE_3000012180.1"/>
    </source>
</evidence>
<keyword evidence="2" id="KW-1185">Reference proteome</keyword>
<evidence type="ECO:0000259" key="1">
    <source>
        <dbReference type="PROSITE" id="PS50994"/>
    </source>
</evidence>
<dbReference type="InterPro" id="IPR036397">
    <property type="entry name" value="RNaseH_sf"/>
</dbReference>
<dbReference type="PANTHER" id="PTHR37984">
    <property type="entry name" value="PROTEIN CBG26694"/>
    <property type="match status" value="1"/>
</dbReference>
<evidence type="ECO:0000313" key="2">
    <source>
        <dbReference type="Proteomes" id="UP000046395"/>
    </source>
</evidence>
<dbReference type="PANTHER" id="PTHR37984:SF5">
    <property type="entry name" value="PROTEIN NYNRIN-LIKE"/>
    <property type="match status" value="1"/>
</dbReference>
<sequence>MNLTEHLEQIFLERGAPEELLVDNDSTFRSQLFARLTKRWCVLLRFRCAYMPSGNGIVERCHRTIKVNAARKKCSVAEAVYLYNMTSRDDCSAETAPANAIYRYVTRIRDVDQAAGEEKIVSCPYKIGDEAW</sequence>
<dbReference type="WBParaSite" id="TMUE_3000012180.1">
    <property type="protein sequence ID" value="TMUE_3000012180.1"/>
    <property type="gene ID" value="WBGene00301487"/>
</dbReference>
<proteinExistence type="predicted"/>
<dbReference type="InterPro" id="IPR001584">
    <property type="entry name" value="Integrase_cat-core"/>
</dbReference>
<dbReference type="GO" id="GO:0003676">
    <property type="term" value="F:nucleic acid binding"/>
    <property type="evidence" value="ECO:0007669"/>
    <property type="project" value="InterPro"/>
</dbReference>
<dbReference type="InterPro" id="IPR050951">
    <property type="entry name" value="Retrovirus_Pol_polyprotein"/>
</dbReference>
<dbReference type="SUPFAM" id="SSF53098">
    <property type="entry name" value="Ribonuclease H-like"/>
    <property type="match status" value="1"/>
</dbReference>
<dbReference type="Gene3D" id="3.30.420.10">
    <property type="entry name" value="Ribonuclease H-like superfamily/Ribonuclease H"/>
    <property type="match status" value="1"/>
</dbReference>
<accession>A0A5S6QY47</accession>
<dbReference type="PROSITE" id="PS50994">
    <property type="entry name" value="INTEGRASE"/>
    <property type="match status" value="1"/>
</dbReference>
<dbReference type="Proteomes" id="UP000046395">
    <property type="component" value="Unassembled WGS sequence"/>
</dbReference>
<name>A0A5S6QY47_TRIMR</name>
<reference evidence="3" key="1">
    <citation type="submission" date="2019-12" db="UniProtKB">
        <authorList>
            <consortium name="WormBaseParasite"/>
        </authorList>
    </citation>
    <scope>IDENTIFICATION</scope>
</reference>